<dbReference type="GO" id="GO:0046332">
    <property type="term" value="F:SMAD binding"/>
    <property type="evidence" value="ECO:0007669"/>
    <property type="project" value="TreeGrafter"/>
</dbReference>
<dbReference type="GO" id="GO:0003714">
    <property type="term" value="F:transcription corepressor activity"/>
    <property type="evidence" value="ECO:0007669"/>
    <property type="project" value="TreeGrafter"/>
</dbReference>
<dbReference type="EMBL" id="GBYX01476589">
    <property type="protein sequence ID" value="JAO05088.1"/>
    <property type="molecule type" value="Transcribed_RNA"/>
</dbReference>
<dbReference type="PANTHER" id="PTHR24058:SF53">
    <property type="entry name" value="HOMEODOMAIN-INTERACTING PROTEIN KINASE 2"/>
    <property type="match status" value="1"/>
</dbReference>
<dbReference type="AlphaFoldDB" id="A0A0S7EPX9"/>
<dbReference type="GO" id="GO:0004713">
    <property type="term" value="F:protein tyrosine kinase activity"/>
    <property type="evidence" value="ECO:0007669"/>
    <property type="project" value="TreeGrafter"/>
</dbReference>
<dbReference type="PROSITE" id="PS00108">
    <property type="entry name" value="PROTEIN_KINASE_ST"/>
    <property type="match status" value="1"/>
</dbReference>
<keyword evidence="3" id="KW-0547">Nucleotide-binding</keyword>
<dbReference type="Gene3D" id="1.10.510.10">
    <property type="entry name" value="Transferase(Phosphotransferase) domain 1"/>
    <property type="match status" value="1"/>
</dbReference>
<feature type="domain" description="Protein kinase" evidence="6">
    <location>
        <begin position="1"/>
        <end position="236"/>
    </location>
</feature>
<evidence type="ECO:0000256" key="4">
    <source>
        <dbReference type="ARBA" id="ARBA00022777"/>
    </source>
</evidence>
<dbReference type="GO" id="GO:0004674">
    <property type="term" value="F:protein serine/threonine kinase activity"/>
    <property type="evidence" value="ECO:0007669"/>
    <property type="project" value="UniProtKB-KW"/>
</dbReference>
<dbReference type="InterPro" id="IPR008271">
    <property type="entry name" value="Ser/Thr_kinase_AS"/>
</dbReference>
<organism evidence="7">
    <name type="scientific">Poeciliopsis prolifica</name>
    <name type="common">blackstripe livebearer</name>
    <dbReference type="NCBI Taxonomy" id="188132"/>
    <lineage>
        <taxon>Eukaryota</taxon>
        <taxon>Metazoa</taxon>
        <taxon>Chordata</taxon>
        <taxon>Craniata</taxon>
        <taxon>Vertebrata</taxon>
        <taxon>Euteleostomi</taxon>
        <taxon>Actinopterygii</taxon>
        <taxon>Neopterygii</taxon>
        <taxon>Teleostei</taxon>
        <taxon>Neoteleostei</taxon>
        <taxon>Acanthomorphata</taxon>
        <taxon>Ovalentaria</taxon>
        <taxon>Atherinomorphae</taxon>
        <taxon>Cyprinodontiformes</taxon>
        <taxon>Poeciliidae</taxon>
        <taxon>Poeciliinae</taxon>
        <taxon>Poeciliopsis</taxon>
    </lineage>
</organism>
<evidence type="ECO:0000313" key="7">
    <source>
        <dbReference type="EMBL" id="JAO05088.1"/>
    </source>
</evidence>
<evidence type="ECO:0000256" key="1">
    <source>
        <dbReference type="ARBA" id="ARBA00022527"/>
    </source>
</evidence>
<dbReference type="GO" id="GO:0005737">
    <property type="term" value="C:cytoplasm"/>
    <property type="evidence" value="ECO:0007669"/>
    <property type="project" value="TreeGrafter"/>
</dbReference>
<dbReference type="SMART" id="SM00220">
    <property type="entry name" value="S_TKc"/>
    <property type="match status" value="1"/>
</dbReference>
<name>A0A0S7EPX9_9TELE</name>
<evidence type="ECO:0000256" key="5">
    <source>
        <dbReference type="ARBA" id="ARBA00022840"/>
    </source>
</evidence>
<protein>
    <submittedName>
        <fullName evidence="7">HIPK2</fullName>
    </submittedName>
</protein>
<gene>
    <name evidence="7" type="primary">HIPK2</name>
</gene>
<keyword evidence="4" id="KW-0418">Kinase</keyword>
<dbReference type="SUPFAM" id="SSF56112">
    <property type="entry name" value="Protein kinase-like (PK-like)"/>
    <property type="match status" value="1"/>
</dbReference>
<dbReference type="GO" id="GO:0016605">
    <property type="term" value="C:PML body"/>
    <property type="evidence" value="ECO:0007669"/>
    <property type="project" value="TreeGrafter"/>
</dbReference>
<dbReference type="InterPro" id="IPR011009">
    <property type="entry name" value="Kinase-like_dom_sf"/>
</dbReference>
<dbReference type="PROSITE" id="PS50011">
    <property type="entry name" value="PROTEIN_KINASE_DOM"/>
    <property type="match status" value="1"/>
</dbReference>
<dbReference type="GO" id="GO:0005524">
    <property type="term" value="F:ATP binding"/>
    <property type="evidence" value="ECO:0007669"/>
    <property type="project" value="UniProtKB-KW"/>
</dbReference>
<keyword evidence="5" id="KW-0067">ATP-binding</keyword>
<dbReference type="GO" id="GO:0042771">
    <property type="term" value="P:intrinsic apoptotic signaling pathway in response to DNA damage by p53 class mediator"/>
    <property type="evidence" value="ECO:0007669"/>
    <property type="project" value="TreeGrafter"/>
</dbReference>
<keyword evidence="1" id="KW-0723">Serine/threonine-protein kinase</keyword>
<reference evidence="7" key="1">
    <citation type="submission" date="2014-12" db="EMBL/GenBank/DDBJ databases">
        <title>Parallel Evolution in Life History Adaptation Evident in the Tissue-Specific Poeciliopsis prolifica transcriptome.</title>
        <authorList>
            <person name="Jue N.K."/>
            <person name="Foley R.J."/>
            <person name="Obergfell C."/>
            <person name="Reznick D.N."/>
            <person name="O'Neill R.J."/>
            <person name="O'Neill M.J."/>
        </authorList>
    </citation>
    <scope>NUCLEOTIDE SEQUENCE</scope>
</reference>
<dbReference type="Pfam" id="PF00069">
    <property type="entry name" value="Pkinase"/>
    <property type="match status" value="1"/>
</dbReference>
<proteinExistence type="predicted"/>
<evidence type="ECO:0000256" key="3">
    <source>
        <dbReference type="ARBA" id="ARBA00022741"/>
    </source>
</evidence>
<sequence>MKGRFFKPLSVSAIRLIAQQMLVALQALKSIAMVHTDIKPDNIMFVNHKSIPFKLKLIDFGMAKHVSELRTGTWVQPDCYRAFEVLLGLPLSVSMDMWSLGCTLAFCYLGRLLFPSYSQYENMKTFVELWGKPDNSLLNQGLFTSNFFNLVQRSPKTIWEFKNSTEYVKTSKDVVKEGRSSSNFIQSFYDLDTVQTCKDINEWKDIKAFIRLLKRMIVLDPDKRISPSEALRLNFITMNHLVGCSGKYLTKAQKMMRKCQLQPIPEELR</sequence>
<evidence type="ECO:0000259" key="6">
    <source>
        <dbReference type="PROSITE" id="PS50011"/>
    </source>
</evidence>
<dbReference type="InterPro" id="IPR000719">
    <property type="entry name" value="Prot_kinase_dom"/>
</dbReference>
<evidence type="ECO:0000256" key="2">
    <source>
        <dbReference type="ARBA" id="ARBA00022679"/>
    </source>
</evidence>
<dbReference type="PANTHER" id="PTHR24058">
    <property type="entry name" value="DUAL SPECIFICITY PROTEIN KINASE"/>
    <property type="match status" value="1"/>
</dbReference>
<dbReference type="GO" id="GO:0007224">
    <property type="term" value="P:smoothened signaling pathway"/>
    <property type="evidence" value="ECO:0007669"/>
    <property type="project" value="TreeGrafter"/>
</dbReference>
<dbReference type="GO" id="GO:0045944">
    <property type="term" value="P:positive regulation of transcription by RNA polymerase II"/>
    <property type="evidence" value="ECO:0007669"/>
    <property type="project" value="TreeGrafter"/>
</dbReference>
<dbReference type="InterPro" id="IPR050494">
    <property type="entry name" value="Ser_Thr_dual-spec_kinase"/>
</dbReference>
<dbReference type="GO" id="GO:0003713">
    <property type="term" value="F:transcription coactivator activity"/>
    <property type="evidence" value="ECO:0007669"/>
    <property type="project" value="TreeGrafter"/>
</dbReference>
<keyword evidence="2" id="KW-0808">Transferase</keyword>
<accession>A0A0S7EPX9</accession>